<evidence type="ECO:0000313" key="3">
    <source>
        <dbReference type="Proteomes" id="UP000466442"/>
    </source>
</evidence>
<feature type="region of interest" description="Disordered" evidence="1">
    <location>
        <begin position="428"/>
        <end position="504"/>
    </location>
</feature>
<keyword evidence="3" id="KW-1185">Reference proteome</keyword>
<sequence>MKDADRPAHFPESIQMSRYDEPEEVQSKEWEEALSIIENIFKDYKKDETSSKTATKMDPLALDVARWKVVWGKKPAQYRLKPFLIWSVDEMPLIPEECESAPERIEAEKEPVDTQKIRNDKKLRLMRKKIFKMNRRVEEINVLLVHAAEDARNHSGDEDGTWTGSILTEATRTELIIERNLILDKLRKTKKKLIGLKNAGAEQRKLSLMSQEELREMQKAGSSGDNQSGTILNFDRDVNSEALNFKHGRRAAIKKEVRNNVWAKVTNSPLKENSPRRCESLDSEDKKYRKKKFCRKHHRKVSDGGVESFENEVYMGRRSLSDNDFTKVVEVSDHSTQRCEAYEGGEREKAKTIRIIESRNDGLERVAMSKEGRKFGSQKSIVQQGCQTEYVAGKLPCAKKTELVSSSAKNDATTSLFVPSCAPGGFCHSNNKKDKIRVPSFKTGDPPDRKPTEQGKLPKVRKCPPPVPKEMRSKAHARSKLETKELTTKVRSQKVNEVVTKTES</sequence>
<evidence type="ECO:0000313" key="2">
    <source>
        <dbReference type="EMBL" id="KAF6206456.1"/>
    </source>
</evidence>
<reference evidence="2" key="1">
    <citation type="journal article" date="2021" name="Mol. Ecol. Resour.">
        <title>Apolygus lucorum genome provides insights into omnivorousness and mesophyll feeding.</title>
        <authorList>
            <person name="Liu Y."/>
            <person name="Liu H."/>
            <person name="Wang H."/>
            <person name="Huang T."/>
            <person name="Liu B."/>
            <person name="Yang B."/>
            <person name="Yin L."/>
            <person name="Li B."/>
            <person name="Zhang Y."/>
            <person name="Zhang S."/>
            <person name="Jiang F."/>
            <person name="Zhang X."/>
            <person name="Ren Y."/>
            <person name="Wang B."/>
            <person name="Wang S."/>
            <person name="Lu Y."/>
            <person name="Wu K."/>
            <person name="Fan W."/>
            <person name="Wang G."/>
        </authorList>
    </citation>
    <scope>NUCLEOTIDE SEQUENCE</scope>
    <source>
        <strain evidence="2">12Hb</strain>
    </source>
</reference>
<gene>
    <name evidence="2" type="ORF">GE061_017689</name>
</gene>
<protein>
    <submittedName>
        <fullName evidence="2">Uncharacterized protein</fullName>
    </submittedName>
</protein>
<evidence type="ECO:0000256" key="1">
    <source>
        <dbReference type="SAM" id="MobiDB-lite"/>
    </source>
</evidence>
<organism evidence="2 3">
    <name type="scientific">Apolygus lucorum</name>
    <name type="common">Small green plant bug</name>
    <name type="synonym">Lygocoris lucorum</name>
    <dbReference type="NCBI Taxonomy" id="248454"/>
    <lineage>
        <taxon>Eukaryota</taxon>
        <taxon>Metazoa</taxon>
        <taxon>Ecdysozoa</taxon>
        <taxon>Arthropoda</taxon>
        <taxon>Hexapoda</taxon>
        <taxon>Insecta</taxon>
        <taxon>Pterygota</taxon>
        <taxon>Neoptera</taxon>
        <taxon>Paraneoptera</taxon>
        <taxon>Hemiptera</taxon>
        <taxon>Heteroptera</taxon>
        <taxon>Panheteroptera</taxon>
        <taxon>Cimicomorpha</taxon>
        <taxon>Miridae</taxon>
        <taxon>Mirini</taxon>
        <taxon>Apolygus</taxon>
    </lineage>
</organism>
<comment type="caution">
    <text evidence="2">The sequence shown here is derived from an EMBL/GenBank/DDBJ whole genome shotgun (WGS) entry which is preliminary data.</text>
</comment>
<feature type="compositionally biased region" description="Polar residues" evidence="1">
    <location>
        <begin position="489"/>
        <end position="504"/>
    </location>
</feature>
<dbReference type="Proteomes" id="UP000466442">
    <property type="component" value="Unassembled WGS sequence"/>
</dbReference>
<name>A0A8S9XED1_APOLU</name>
<feature type="compositionally biased region" description="Basic and acidic residues" evidence="1">
    <location>
        <begin position="469"/>
        <end position="488"/>
    </location>
</feature>
<accession>A0A8S9XED1</accession>
<dbReference type="AlphaFoldDB" id="A0A8S9XED1"/>
<proteinExistence type="predicted"/>
<feature type="region of interest" description="Disordered" evidence="1">
    <location>
        <begin position="1"/>
        <end position="23"/>
    </location>
</feature>
<dbReference type="EMBL" id="WIXP02000008">
    <property type="protein sequence ID" value="KAF6206456.1"/>
    <property type="molecule type" value="Genomic_DNA"/>
</dbReference>